<proteinExistence type="predicted"/>
<dbReference type="InterPro" id="IPR029787">
    <property type="entry name" value="Nucleotide_cyclase"/>
</dbReference>
<accession>A0A285GNC9</accession>
<dbReference type="Gene3D" id="3.30.450.40">
    <property type="match status" value="2"/>
</dbReference>
<dbReference type="STRING" id="1413210.U472_08725"/>
<evidence type="ECO:0000256" key="1">
    <source>
        <dbReference type="SAM" id="Phobius"/>
    </source>
</evidence>
<reference evidence="4" key="1">
    <citation type="submission" date="2017-09" db="EMBL/GenBank/DDBJ databases">
        <authorList>
            <person name="Varghese N."/>
            <person name="Submissions S."/>
        </authorList>
    </citation>
    <scope>NUCLEOTIDE SEQUENCE [LARGE SCALE GENOMIC DNA]</scope>
    <source>
        <strain evidence="4">MSL47</strain>
    </source>
</reference>
<dbReference type="SMART" id="SM00267">
    <property type="entry name" value="GGDEF"/>
    <property type="match status" value="1"/>
</dbReference>
<dbReference type="AlphaFoldDB" id="A0A285GNC9"/>
<dbReference type="InterPro" id="IPR000160">
    <property type="entry name" value="GGDEF_dom"/>
</dbReference>
<dbReference type="Proteomes" id="UP000219573">
    <property type="component" value="Unassembled WGS sequence"/>
</dbReference>
<dbReference type="GO" id="GO:0052621">
    <property type="term" value="F:diguanylate cyclase activity"/>
    <property type="evidence" value="ECO:0007669"/>
    <property type="project" value="TreeGrafter"/>
</dbReference>
<keyword evidence="1" id="KW-1133">Transmembrane helix</keyword>
<dbReference type="Pfam" id="PF13185">
    <property type="entry name" value="GAF_2"/>
    <property type="match status" value="1"/>
</dbReference>
<feature type="transmembrane region" description="Helical" evidence="1">
    <location>
        <begin position="135"/>
        <end position="166"/>
    </location>
</feature>
<evidence type="ECO:0000313" key="3">
    <source>
        <dbReference type="EMBL" id="SNY24948.1"/>
    </source>
</evidence>
<feature type="transmembrane region" description="Helical" evidence="1">
    <location>
        <begin position="67"/>
        <end position="91"/>
    </location>
</feature>
<organism evidence="3 4">
    <name type="scientific">Orenia metallireducens</name>
    <dbReference type="NCBI Taxonomy" id="1413210"/>
    <lineage>
        <taxon>Bacteria</taxon>
        <taxon>Bacillati</taxon>
        <taxon>Bacillota</taxon>
        <taxon>Clostridia</taxon>
        <taxon>Halanaerobiales</taxon>
        <taxon>Halobacteroidaceae</taxon>
        <taxon>Orenia</taxon>
    </lineage>
</organism>
<dbReference type="Gene3D" id="3.30.70.270">
    <property type="match status" value="1"/>
</dbReference>
<keyword evidence="4" id="KW-1185">Reference proteome</keyword>
<dbReference type="CDD" id="cd01949">
    <property type="entry name" value="GGDEF"/>
    <property type="match status" value="1"/>
</dbReference>
<evidence type="ECO:0000313" key="4">
    <source>
        <dbReference type="Proteomes" id="UP000219573"/>
    </source>
</evidence>
<dbReference type="Pfam" id="PF00990">
    <property type="entry name" value="GGDEF"/>
    <property type="match status" value="1"/>
</dbReference>
<keyword evidence="1" id="KW-0472">Membrane</keyword>
<gene>
    <name evidence="3" type="ORF">SAMN06265827_10910</name>
</gene>
<dbReference type="InterPro" id="IPR003018">
    <property type="entry name" value="GAF"/>
</dbReference>
<dbReference type="PANTHER" id="PTHR45138:SF9">
    <property type="entry name" value="DIGUANYLATE CYCLASE DGCM-RELATED"/>
    <property type="match status" value="1"/>
</dbReference>
<dbReference type="PROSITE" id="PS50887">
    <property type="entry name" value="GGDEF"/>
    <property type="match status" value="1"/>
</dbReference>
<dbReference type="Pfam" id="PF13492">
    <property type="entry name" value="GAF_3"/>
    <property type="match status" value="1"/>
</dbReference>
<dbReference type="SUPFAM" id="SSF55781">
    <property type="entry name" value="GAF domain-like"/>
    <property type="match status" value="2"/>
</dbReference>
<feature type="transmembrane region" description="Helical" evidence="1">
    <location>
        <begin position="44"/>
        <end position="61"/>
    </location>
</feature>
<feature type="domain" description="GGDEF" evidence="2">
    <location>
        <begin position="560"/>
        <end position="692"/>
    </location>
</feature>
<sequence>MGEINLFVQAILQLSIFISITYIVINLRPLSKGMITNISTKDKLFFNLIIIVIIVVGTYLFKGYNIGLHYLAILLMGRIFGSPYGLINGVIMAILSYYLKANLYPLGLESVLLGIVIDKYHIIGLDNIESKLKRLVISLLLATVLIFQDNFILSLFLNTILFWSILSVIDVHQRRIKFICNKERELNDINLTCNSLSGLHDINKKLSSKFTLEDTYEALIEIACQKLNVKVGGLLAQSEEEDSYLDLKSLKGLDKDLYREYWKRVKIKKGEEYFGYHLTEGDIVIINSLVKDNHSDTKLFVEDGFNSMLLAPIFVEGELAAIIFFLDQQESFFNNFHKVAIRTVVEQSPLAIEKAEFFEKMERNMAGLSTLQRTSNTINSTLNLDKVIDLTVDVVLGTMGVSMAGLFLLDKHDEKLKLVSSIGVPTNKETKKLIKLAEKTASSLIESNSVLITDKVSEDIKNQFETLNLISAVCIPLKVRDNMLGAITAAQLDFPRNFKEADKSFLTTLANQIAIAIENATMYKQMEDLATRDGLTKLYNHSYFQDALREEIAEAKGSNSDLSLMMMDIDNFKEFNDTYGHQVGDRVLKCLARLLEEEARELDIVARYGGEEFAIILPKTGGASVLAIGERLNDLVRNMIVEYDNLRLKVTISIGAACYQAGLSQKELISAADTALYQAKRRGKDQTCLAEYE</sequence>
<feature type="transmembrane region" description="Helical" evidence="1">
    <location>
        <begin position="6"/>
        <end position="24"/>
    </location>
</feature>
<dbReference type="OrthoDB" id="9783388at2"/>
<dbReference type="SUPFAM" id="SSF55073">
    <property type="entry name" value="Nucleotide cyclase"/>
    <property type="match status" value="1"/>
</dbReference>
<dbReference type="PANTHER" id="PTHR45138">
    <property type="entry name" value="REGULATORY COMPONENTS OF SENSORY TRANSDUCTION SYSTEM"/>
    <property type="match status" value="1"/>
</dbReference>
<protein>
    <submittedName>
        <fullName evidence="3">Diguanylate cyclase (GGDEF) domain-containing protein</fullName>
    </submittedName>
</protein>
<name>A0A285GNC9_9FIRM</name>
<dbReference type="NCBIfam" id="TIGR00254">
    <property type="entry name" value="GGDEF"/>
    <property type="match status" value="1"/>
</dbReference>
<evidence type="ECO:0000259" key="2">
    <source>
        <dbReference type="PROSITE" id="PS50887"/>
    </source>
</evidence>
<dbReference type="FunFam" id="3.30.70.270:FF:000001">
    <property type="entry name" value="Diguanylate cyclase domain protein"/>
    <property type="match status" value="1"/>
</dbReference>
<dbReference type="EMBL" id="OBDZ01000009">
    <property type="protein sequence ID" value="SNY24948.1"/>
    <property type="molecule type" value="Genomic_DNA"/>
</dbReference>
<dbReference type="InterPro" id="IPR043128">
    <property type="entry name" value="Rev_trsase/Diguanyl_cyclase"/>
</dbReference>
<dbReference type="SMART" id="SM00065">
    <property type="entry name" value="GAF"/>
    <property type="match status" value="2"/>
</dbReference>
<dbReference type="RefSeq" id="WP_097017464.1">
    <property type="nucleotide sequence ID" value="NZ_OBDZ01000009.1"/>
</dbReference>
<dbReference type="InterPro" id="IPR050469">
    <property type="entry name" value="Diguanylate_Cyclase"/>
</dbReference>
<keyword evidence="1" id="KW-0812">Transmembrane</keyword>
<dbReference type="InterPro" id="IPR029016">
    <property type="entry name" value="GAF-like_dom_sf"/>
</dbReference>